<dbReference type="AlphaFoldDB" id="C1EI53"/>
<dbReference type="EMBL" id="CP001333">
    <property type="protein sequence ID" value="ACO67798.1"/>
    <property type="molecule type" value="Genomic_DNA"/>
</dbReference>
<reference evidence="2 3" key="1">
    <citation type="journal article" date="2009" name="Science">
        <title>Green evolution and dynamic adaptations revealed by genomes of the marine picoeukaryotes Micromonas.</title>
        <authorList>
            <person name="Worden A.Z."/>
            <person name="Lee J.H."/>
            <person name="Mock T."/>
            <person name="Rouze P."/>
            <person name="Simmons M.P."/>
            <person name="Aerts A.L."/>
            <person name="Allen A.E."/>
            <person name="Cuvelier M.L."/>
            <person name="Derelle E."/>
            <person name="Everett M.V."/>
            <person name="Foulon E."/>
            <person name="Grimwood J."/>
            <person name="Gundlach H."/>
            <person name="Henrissat B."/>
            <person name="Napoli C."/>
            <person name="McDonald S.M."/>
            <person name="Parker M.S."/>
            <person name="Rombauts S."/>
            <person name="Salamov A."/>
            <person name="Von Dassow P."/>
            <person name="Badger J.H."/>
            <person name="Coutinho P.M."/>
            <person name="Demir E."/>
            <person name="Dubchak I."/>
            <person name="Gentemann C."/>
            <person name="Eikrem W."/>
            <person name="Gready J.E."/>
            <person name="John U."/>
            <person name="Lanier W."/>
            <person name="Lindquist E.A."/>
            <person name="Lucas S."/>
            <person name="Mayer K.F."/>
            <person name="Moreau H."/>
            <person name="Not F."/>
            <person name="Otillar R."/>
            <person name="Panaud O."/>
            <person name="Pangilinan J."/>
            <person name="Paulsen I."/>
            <person name="Piegu B."/>
            <person name="Poliakov A."/>
            <person name="Robbens S."/>
            <person name="Schmutz J."/>
            <person name="Toulza E."/>
            <person name="Wyss T."/>
            <person name="Zelensky A."/>
            <person name="Zhou K."/>
            <person name="Armbrust E.V."/>
            <person name="Bhattacharya D."/>
            <person name="Goodenough U.W."/>
            <person name="Van de Peer Y."/>
            <person name="Grigoriev I.V."/>
        </authorList>
    </citation>
    <scope>NUCLEOTIDE SEQUENCE [LARGE SCALE GENOMIC DNA]</scope>
    <source>
        <strain evidence="3">RCC299 / NOUM17</strain>
    </source>
</reference>
<name>C1EI53_MICCC</name>
<sequence length="199" mass="22780">MSFFGLTYLGSGNVFRNTRANRLDGLLAVPAEAFVDAFHQMSLERTRPKLAGEIGVDGVSFMMRGELPELMERVLGRVPEREELDVFLTFFDITVTGVIDVREFEDGIARMRNRSEHPASSRNYDSSIQMQRDRAKNRRHGTDPQMAYAKPLLASQEYGWFTHQAQPSEIGFRREYRGVQKTDVTLNEGRSLQSYFGEM</sequence>
<accession>C1EI53</accession>
<evidence type="ECO:0000256" key="1">
    <source>
        <dbReference type="SAM" id="MobiDB-lite"/>
    </source>
</evidence>
<dbReference type="KEGG" id="mis:MICPUN_109565"/>
<dbReference type="eggNOG" id="ENOG502SH1V">
    <property type="taxonomic scope" value="Eukaryota"/>
</dbReference>
<protein>
    <recommendedName>
        <fullName evidence="4">EF-hand domain-containing protein</fullName>
    </recommendedName>
</protein>
<evidence type="ECO:0000313" key="3">
    <source>
        <dbReference type="Proteomes" id="UP000002009"/>
    </source>
</evidence>
<dbReference type="RefSeq" id="XP_002506540.1">
    <property type="nucleotide sequence ID" value="XM_002506494.1"/>
</dbReference>
<dbReference type="GeneID" id="8249297"/>
<evidence type="ECO:0008006" key="4">
    <source>
        <dbReference type="Google" id="ProtNLM"/>
    </source>
</evidence>
<dbReference type="InParanoid" id="C1EI53"/>
<evidence type="ECO:0000313" key="2">
    <source>
        <dbReference type="EMBL" id="ACO67798.1"/>
    </source>
</evidence>
<feature type="region of interest" description="Disordered" evidence="1">
    <location>
        <begin position="112"/>
        <end position="142"/>
    </location>
</feature>
<gene>
    <name evidence="2" type="ORF">MICPUN_109565</name>
</gene>
<organism evidence="2 3">
    <name type="scientific">Micromonas commoda (strain RCC299 / NOUM17 / CCMP2709)</name>
    <name type="common">Picoplanktonic green alga</name>
    <dbReference type="NCBI Taxonomy" id="296587"/>
    <lineage>
        <taxon>Eukaryota</taxon>
        <taxon>Viridiplantae</taxon>
        <taxon>Chlorophyta</taxon>
        <taxon>Mamiellophyceae</taxon>
        <taxon>Mamiellales</taxon>
        <taxon>Mamiellaceae</taxon>
        <taxon>Micromonas</taxon>
    </lineage>
</organism>
<dbReference type="OMA" id="QEYGWED"/>
<proteinExistence type="predicted"/>
<dbReference type="STRING" id="296587.C1EI53"/>
<dbReference type="OrthoDB" id="191686at2759"/>
<feature type="compositionally biased region" description="Polar residues" evidence="1">
    <location>
        <begin position="120"/>
        <end position="130"/>
    </location>
</feature>
<dbReference type="Proteomes" id="UP000002009">
    <property type="component" value="Chromosome 15"/>
</dbReference>
<keyword evidence="3" id="KW-1185">Reference proteome</keyword>